<evidence type="ECO:0000313" key="1">
    <source>
        <dbReference type="EMBL" id="PHN01272.1"/>
    </source>
</evidence>
<name>A0A2D0MYB1_FLAN2</name>
<dbReference type="Proteomes" id="UP000223913">
    <property type="component" value="Unassembled WGS sequence"/>
</dbReference>
<dbReference type="EMBL" id="PDUD01000058">
    <property type="protein sequence ID" value="PHN01272.1"/>
    <property type="molecule type" value="Genomic_DNA"/>
</dbReference>
<proteinExistence type="predicted"/>
<evidence type="ECO:0000313" key="2">
    <source>
        <dbReference type="Proteomes" id="UP000223913"/>
    </source>
</evidence>
<reference evidence="1 2" key="1">
    <citation type="submission" date="2017-10" db="EMBL/GenBank/DDBJ databases">
        <title>The draft genome sequence of Lewinella nigricans NBRC 102662.</title>
        <authorList>
            <person name="Wang K."/>
        </authorList>
    </citation>
    <scope>NUCLEOTIDE SEQUENCE [LARGE SCALE GENOMIC DNA]</scope>
    <source>
        <strain evidence="1 2">NBRC 102662</strain>
    </source>
</reference>
<keyword evidence="2" id="KW-1185">Reference proteome</keyword>
<dbReference type="AlphaFoldDB" id="A0A2D0MYB1"/>
<comment type="caution">
    <text evidence="1">The sequence shown here is derived from an EMBL/GenBank/DDBJ whole genome shotgun (WGS) entry which is preliminary data.</text>
</comment>
<organism evidence="1 2">
    <name type="scientific">Flavilitoribacter nigricans (strain ATCC 23147 / DSM 23189 / NBRC 102662 / NCIMB 1420 / SS-2)</name>
    <name type="common">Lewinella nigricans</name>
    <dbReference type="NCBI Taxonomy" id="1122177"/>
    <lineage>
        <taxon>Bacteria</taxon>
        <taxon>Pseudomonadati</taxon>
        <taxon>Bacteroidota</taxon>
        <taxon>Saprospiria</taxon>
        <taxon>Saprospirales</taxon>
        <taxon>Lewinellaceae</taxon>
        <taxon>Flavilitoribacter</taxon>
    </lineage>
</organism>
<gene>
    <name evidence="1" type="ORF">CRP01_37980</name>
</gene>
<accession>A0A2D0MYB1</accession>
<sequence length="71" mass="8333">MKKRTIKEEARYFLQCRGYEATEQEIQRAIWRERKHSRAINGWCIYSYLMHNNIAKPVGQSAIAASDQSIS</sequence>
<protein>
    <submittedName>
        <fullName evidence="1">Uncharacterized protein</fullName>
    </submittedName>
</protein>
<dbReference type="RefSeq" id="WP_099155329.1">
    <property type="nucleotide sequence ID" value="NZ_PDUD01000058.1"/>
</dbReference>